<dbReference type="GO" id="GO:0006465">
    <property type="term" value="P:signal peptide processing"/>
    <property type="evidence" value="ECO:0007669"/>
    <property type="project" value="InterPro"/>
</dbReference>
<gene>
    <name evidence="8" type="ORF">FH972_013637</name>
</gene>
<evidence type="ECO:0000256" key="3">
    <source>
        <dbReference type="ARBA" id="ARBA00022692"/>
    </source>
</evidence>
<dbReference type="Pfam" id="PF06645">
    <property type="entry name" value="SPC12"/>
    <property type="match status" value="1"/>
</dbReference>
<reference evidence="8 9" key="1">
    <citation type="submission" date="2019-06" db="EMBL/GenBank/DDBJ databases">
        <title>A chromosomal-level reference genome of Carpinus fangiana (Coryloideae, Betulaceae).</title>
        <authorList>
            <person name="Yang X."/>
            <person name="Wang Z."/>
            <person name="Zhang L."/>
            <person name="Hao G."/>
            <person name="Liu J."/>
            <person name="Yang Y."/>
        </authorList>
    </citation>
    <scope>NUCLEOTIDE SEQUENCE [LARGE SCALE GENOMIC DNA]</scope>
    <source>
        <strain evidence="8">Cfa_2016G</strain>
        <tissue evidence="8">Leaf</tissue>
    </source>
</reference>
<dbReference type="AlphaFoldDB" id="A0A5N6R9Y6"/>
<dbReference type="Proteomes" id="UP000327013">
    <property type="component" value="Chromosome 5"/>
</dbReference>
<keyword evidence="9" id="KW-1185">Reference proteome</keyword>
<evidence type="ECO:0000256" key="5">
    <source>
        <dbReference type="ARBA" id="ARBA00022989"/>
    </source>
</evidence>
<accession>A0A5N6R9Y6</accession>
<proteinExistence type="inferred from homology"/>
<keyword evidence="5 7" id="KW-1133">Transmembrane helix</keyword>
<dbReference type="GO" id="GO:0048658">
    <property type="term" value="P:anther wall tapetum development"/>
    <property type="evidence" value="ECO:0007669"/>
    <property type="project" value="InterPro"/>
</dbReference>
<dbReference type="EMBL" id="CM017325">
    <property type="protein sequence ID" value="KAE8056905.1"/>
    <property type="molecule type" value="Genomic_DNA"/>
</dbReference>
<evidence type="ECO:0008006" key="10">
    <source>
        <dbReference type="Google" id="ProtNLM"/>
    </source>
</evidence>
<feature type="transmembrane region" description="Helical" evidence="7">
    <location>
        <begin position="6"/>
        <end position="25"/>
    </location>
</feature>
<protein>
    <recommendedName>
        <fullName evidence="10">Signal peptidase complex-like protein DTM1</fullName>
    </recommendedName>
</protein>
<evidence type="ECO:0000256" key="7">
    <source>
        <dbReference type="SAM" id="Phobius"/>
    </source>
</evidence>
<evidence type="ECO:0000256" key="4">
    <source>
        <dbReference type="ARBA" id="ARBA00022824"/>
    </source>
</evidence>
<evidence type="ECO:0000256" key="6">
    <source>
        <dbReference type="ARBA" id="ARBA00023136"/>
    </source>
</evidence>
<evidence type="ECO:0000256" key="2">
    <source>
        <dbReference type="ARBA" id="ARBA00005245"/>
    </source>
</evidence>
<dbReference type="GO" id="GO:0005787">
    <property type="term" value="C:signal peptidase complex"/>
    <property type="evidence" value="ECO:0007669"/>
    <property type="project" value="InterPro"/>
</dbReference>
<evidence type="ECO:0000256" key="1">
    <source>
        <dbReference type="ARBA" id="ARBA00004477"/>
    </source>
</evidence>
<organism evidence="8 9">
    <name type="scientific">Carpinus fangiana</name>
    <dbReference type="NCBI Taxonomy" id="176857"/>
    <lineage>
        <taxon>Eukaryota</taxon>
        <taxon>Viridiplantae</taxon>
        <taxon>Streptophyta</taxon>
        <taxon>Embryophyta</taxon>
        <taxon>Tracheophyta</taxon>
        <taxon>Spermatophyta</taxon>
        <taxon>Magnoliopsida</taxon>
        <taxon>eudicotyledons</taxon>
        <taxon>Gunneridae</taxon>
        <taxon>Pentapetalae</taxon>
        <taxon>rosids</taxon>
        <taxon>fabids</taxon>
        <taxon>Fagales</taxon>
        <taxon>Betulaceae</taxon>
        <taxon>Carpinus</taxon>
    </lineage>
</organism>
<comment type="subcellular location">
    <subcellularLocation>
        <location evidence="1">Endoplasmic reticulum membrane</location>
        <topology evidence="1">Multi-pass membrane protein</topology>
    </subcellularLocation>
</comment>
<comment type="similarity">
    <text evidence="2">Belongs to the SPCS1 family.</text>
</comment>
<feature type="transmembrane region" description="Helical" evidence="7">
    <location>
        <begin position="85"/>
        <end position="104"/>
    </location>
</feature>
<dbReference type="InterPro" id="IPR039955">
    <property type="entry name" value="DTM1"/>
</dbReference>
<keyword evidence="4" id="KW-0256">Endoplasmic reticulum</keyword>
<evidence type="ECO:0000313" key="8">
    <source>
        <dbReference type="EMBL" id="KAE8056905.1"/>
    </source>
</evidence>
<dbReference type="OrthoDB" id="1861824at2759"/>
<dbReference type="PANTHER" id="PTHR38354">
    <property type="entry name" value="SIGNAL PEPTIDASE COMPLEX-LIKE PROTEIN DTM1"/>
    <property type="match status" value="1"/>
</dbReference>
<name>A0A5N6R9Y6_9ROSI</name>
<dbReference type="InterPro" id="IPR009542">
    <property type="entry name" value="Spc1/SPCS1"/>
</dbReference>
<dbReference type="PANTHER" id="PTHR38354:SF2">
    <property type="entry name" value="SIGNAL PEPTIDASE COMPLEX-LIKE PROTEIN DTM1"/>
    <property type="match status" value="1"/>
</dbReference>
<keyword evidence="6 7" id="KW-0472">Membrane</keyword>
<sequence length="109" mass="12189">MANDAVLRSSLICLAAVILVVGISTQSFKKMVATYVVGVLGIAGVILPDWAYFNRDFSRWTSPITAEERAAQIAQRSGSKRFRIYYMRVAIYAAVYAVALNKWWMFVSS</sequence>
<keyword evidence="3 7" id="KW-0812">Transmembrane</keyword>
<feature type="transmembrane region" description="Helical" evidence="7">
    <location>
        <begin position="32"/>
        <end position="53"/>
    </location>
</feature>
<evidence type="ECO:0000313" key="9">
    <source>
        <dbReference type="Proteomes" id="UP000327013"/>
    </source>
</evidence>